<dbReference type="PANTHER" id="PTHR33563">
    <property type="match status" value="1"/>
</dbReference>
<feature type="compositionally biased region" description="Gly residues" evidence="3">
    <location>
        <begin position="436"/>
        <end position="450"/>
    </location>
</feature>
<keyword evidence="1" id="KW-0028">Amino-acid biosynthesis</keyword>
<evidence type="ECO:0000313" key="6">
    <source>
        <dbReference type="EMBL" id="KAG2491204.1"/>
    </source>
</evidence>
<dbReference type="PANTHER" id="PTHR33563:SF1">
    <property type="entry name" value="3-DEHYDROQUINATE SYNTHASE"/>
    <property type="match status" value="1"/>
</dbReference>
<proteinExistence type="predicted"/>
<evidence type="ECO:0000259" key="4">
    <source>
        <dbReference type="Pfam" id="PF01959"/>
    </source>
</evidence>
<evidence type="ECO:0000256" key="3">
    <source>
        <dbReference type="SAM" id="MobiDB-lite"/>
    </source>
</evidence>
<accession>A0A835XWP2</accession>
<dbReference type="GO" id="GO:0009073">
    <property type="term" value="P:aromatic amino acid family biosynthetic process"/>
    <property type="evidence" value="ECO:0007669"/>
    <property type="project" value="UniProtKB-KW"/>
</dbReference>
<evidence type="ECO:0000256" key="1">
    <source>
        <dbReference type="ARBA" id="ARBA00022605"/>
    </source>
</evidence>
<dbReference type="InterPro" id="IPR056179">
    <property type="entry name" value="DHQS_C"/>
</dbReference>
<organism evidence="6 7">
    <name type="scientific">Edaphochlamys debaryana</name>
    <dbReference type="NCBI Taxonomy" id="47281"/>
    <lineage>
        <taxon>Eukaryota</taxon>
        <taxon>Viridiplantae</taxon>
        <taxon>Chlorophyta</taxon>
        <taxon>core chlorophytes</taxon>
        <taxon>Chlorophyceae</taxon>
        <taxon>CS clade</taxon>
        <taxon>Chlamydomonadales</taxon>
        <taxon>Chlamydomonadales incertae sedis</taxon>
        <taxon>Edaphochlamys</taxon>
    </lineage>
</organism>
<feature type="compositionally biased region" description="Gly residues" evidence="3">
    <location>
        <begin position="131"/>
        <end position="140"/>
    </location>
</feature>
<dbReference type="GO" id="GO:0008652">
    <property type="term" value="P:amino acid biosynthetic process"/>
    <property type="evidence" value="ECO:0007669"/>
    <property type="project" value="UniProtKB-KW"/>
</dbReference>
<dbReference type="InterPro" id="IPR030960">
    <property type="entry name" value="DHQS/DOIS_N"/>
</dbReference>
<feature type="compositionally biased region" description="Low complexity" evidence="3">
    <location>
        <begin position="141"/>
        <end position="159"/>
    </location>
</feature>
<dbReference type="Pfam" id="PF01959">
    <property type="entry name" value="DHQS"/>
    <property type="match status" value="1"/>
</dbReference>
<feature type="compositionally biased region" description="Pro residues" evidence="3">
    <location>
        <begin position="400"/>
        <end position="412"/>
    </location>
</feature>
<feature type="compositionally biased region" description="Low complexity" evidence="3">
    <location>
        <begin position="413"/>
        <end position="435"/>
    </location>
</feature>
<comment type="caution">
    <text evidence="6">The sequence shown here is derived from an EMBL/GenBank/DDBJ whole genome shotgun (WGS) entry which is preliminary data.</text>
</comment>
<feature type="domain" description="3-dehydroquinate synthase C-terminal" evidence="5">
    <location>
        <begin position="262"/>
        <end position="400"/>
    </location>
</feature>
<name>A0A835XWP2_9CHLO</name>
<gene>
    <name evidence="6" type="ORF">HYH03_010414</name>
</gene>
<dbReference type="Pfam" id="PF26558">
    <property type="entry name" value="DHQS_2nd"/>
    <property type="match status" value="2"/>
</dbReference>
<feature type="domain" description="3-dehydroquinate synthase N-terminal" evidence="4">
    <location>
        <begin position="167"/>
        <end position="242"/>
    </location>
</feature>
<evidence type="ECO:0000313" key="7">
    <source>
        <dbReference type="Proteomes" id="UP000612055"/>
    </source>
</evidence>
<protein>
    <recommendedName>
        <fullName evidence="8">3-dehydroquinate synthase</fullName>
    </recommendedName>
</protein>
<dbReference type="AlphaFoldDB" id="A0A835XWP2"/>
<dbReference type="Proteomes" id="UP000612055">
    <property type="component" value="Unassembled WGS sequence"/>
</dbReference>
<feature type="domain" description="3-dehydroquinate synthase C-terminal" evidence="5">
    <location>
        <begin position="456"/>
        <end position="491"/>
    </location>
</feature>
<evidence type="ECO:0000259" key="5">
    <source>
        <dbReference type="Pfam" id="PF26558"/>
    </source>
</evidence>
<keyword evidence="2" id="KW-0057">Aromatic amino acid biosynthesis</keyword>
<reference evidence="6" key="1">
    <citation type="journal article" date="2020" name="bioRxiv">
        <title>Comparative genomics of Chlamydomonas.</title>
        <authorList>
            <person name="Craig R.J."/>
            <person name="Hasan A.R."/>
            <person name="Ness R.W."/>
            <person name="Keightley P.D."/>
        </authorList>
    </citation>
    <scope>NUCLEOTIDE SEQUENCE</scope>
    <source>
        <strain evidence="6">CCAP 11/70</strain>
    </source>
</reference>
<feature type="region of interest" description="Disordered" evidence="3">
    <location>
        <begin position="398"/>
        <end position="450"/>
    </location>
</feature>
<sequence>MTQSGCLRGRAPAWQRGAAGPRRVLRVRASAGRKEIWLQTSDKSTFTTALESGGVSAFVFGPDPRQRALAEAWAGLARFRALLQDDRGALTERDGGAAAGEVVRVDGAEAARALEARVAAHQRSAAAAGGAAGAATGKGPGAKAQEASGAATSVSGRGSSGVAADWALVMDASDWKVIPAENLVALAQPSAAGAQAPPLRLLAAASSAGEARLMLEALEAGTAGVLLRTEEPGQVRELVSYVSRRAASESDSPANRLPYIAAEVTAVRALGVGDRACVDLASLMQPGEGLLVGSFARSLALVQAEAEQTEYIASRPFRVNAGPVHAYVAAPGGRTRYLSELRSGDEVLIADAAGRSRPALVGRVKIERRPLVVVELRCPDGSPASLMLQNAETVKLLGPAPAPAPAPAPPPAAAQASASTPAPAQAGEGTADKGAAGTGGPGAGGAAGAGAGATWRAVSVSALAPGDRVFVLQAAAARHTGIAIEEFILEK</sequence>
<dbReference type="InterPro" id="IPR002812">
    <property type="entry name" value="DHQS"/>
</dbReference>
<evidence type="ECO:0000256" key="2">
    <source>
        <dbReference type="ARBA" id="ARBA00023141"/>
    </source>
</evidence>
<dbReference type="GO" id="GO:0016491">
    <property type="term" value="F:oxidoreductase activity"/>
    <property type="evidence" value="ECO:0007669"/>
    <property type="project" value="InterPro"/>
</dbReference>
<feature type="region of interest" description="Disordered" evidence="3">
    <location>
        <begin position="131"/>
        <end position="159"/>
    </location>
</feature>
<keyword evidence="7" id="KW-1185">Reference proteome</keyword>
<dbReference type="OrthoDB" id="3275at2759"/>
<dbReference type="GO" id="GO:0003856">
    <property type="term" value="F:3-dehydroquinate synthase activity"/>
    <property type="evidence" value="ECO:0007669"/>
    <property type="project" value="InterPro"/>
</dbReference>
<evidence type="ECO:0008006" key="8">
    <source>
        <dbReference type="Google" id="ProtNLM"/>
    </source>
</evidence>
<dbReference type="EMBL" id="JAEHOE010000055">
    <property type="protein sequence ID" value="KAG2491204.1"/>
    <property type="molecule type" value="Genomic_DNA"/>
</dbReference>